<reference evidence="2" key="1">
    <citation type="submission" date="2022-11" db="EMBL/GenBank/DDBJ databases">
        <authorList>
            <person name="Petersen C."/>
        </authorList>
    </citation>
    <scope>NUCLEOTIDE SEQUENCE</scope>
    <source>
        <strain evidence="2">IBT 34128</strain>
    </source>
</reference>
<reference evidence="2" key="2">
    <citation type="journal article" date="2023" name="IMA Fungus">
        <title>Comparative genomic study of the Penicillium genus elucidates a diverse pangenome and 15 lateral gene transfer events.</title>
        <authorList>
            <person name="Petersen C."/>
            <person name="Sorensen T."/>
            <person name="Nielsen M.R."/>
            <person name="Sondergaard T.E."/>
            <person name="Sorensen J.L."/>
            <person name="Fitzpatrick D.A."/>
            <person name="Frisvad J.C."/>
            <person name="Nielsen K.L."/>
        </authorList>
    </citation>
    <scope>NUCLEOTIDE SEQUENCE</scope>
    <source>
        <strain evidence="2">IBT 34128</strain>
    </source>
</reference>
<dbReference type="Proteomes" id="UP001141434">
    <property type="component" value="Unassembled WGS sequence"/>
</dbReference>
<dbReference type="EMBL" id="JAPMSZ010000005">
    <property type="protein sequence ID" value="KAJ5102389.1"/>
    <property type="molecule type" value="Genomic_DNA"/>
</dbReference>
<accession>A0A9W9KDI7</accession>
<sequence length="343" mass="38350">MISKLAYLLTASLAFWGANALPNSVPNAVEALESRADGYHVVVTDQHSRTVRVFPRNAQKWDSDAVTWQFTADATFPWVKKPWNDLSDVRIRKTAQRGLIALVAASGGKVGIVDISSKRRTGLHDLIWQATPGDNPHALERIPYVGALVSASSTPGKLTLYAPPLASSIDDFKNYRTVESYDVDFAHAVLWDPQGNNDPDKGFLWALGRDYLHQFRVKGRGQDTRLVRVRDPISLPPYKGTRNGHDLQPDYHQPGVLLLTHTSAAYEFNTSTRKFKELTDKGKLKSLVRHSSGEYVWVQSSKGSDMGHYVSFSENARADKPKDSLGWDDAEFYKARIYSPDYA</sequence>
<dbReference type="OrthoDB" id="4235135at2759"/>
<keyword evidence="1" id="KW-0732">Signal</keyword>
<comment type="caution">
    <text evidence="2">The sequence shown here is derived from an EMBL/GenBank/DDBJ whole genome shotgun (WGS) entry which is preliminary data.</text>
</comment>
<dbReference type="Pfam" id="PF20138">
    <property type="entry name" value="DUF6528"/>
    <property type="match status" value="1"/>
</dbReference>
<evidence type="ECO:0000313" key="3">
    <source>
        <dbReference type="Proteomes" id="UP001141434"/>
    </source>
</evidence>
<feature type="signal peptide" evidence="1">
    <location>
        <begin position="1"/>
        <end position="20"/>
    </location>
</feature>
<name>A0A9W9KDI7_9EURO</name>
<dbReference type="SUPFAM" id="SSF75011">
    <property type="entry name" value="3-carboxy-cis,cis-mucoante lactonizing enzyme"/>
    <property type="match status" value="1"/>
</dbReference>
<protein>
    <submittedName>
        <fullName evidence="2">Uncharacterized protein</fullName>
    </submittedName>
</protein>
<evidence type="ECO:0000313" key="2">
    <source>
        <dbReference type="EMBL" id="KAJ5102389.1"/>
    </source>
</evidence>
<organism evidence="2 3">
    <name type="scientific">Penicillium alfredii</name>
    <dbReference type="NCBI Taxonomy" id="1506179"/>
    <lineage>
        <taxon>Eukaryota</taxon>
        <taxon>Fungi</taxon>
        <taxon>Dikarya</taxon>
        <taxon>Ascomycota</taxon>
        <taxon>Pezizomycotina</taxon>
        <taxon>Eurotiomycetes</taxon>
        <taxon>Eurotiomycetidae</taxon>
        <taxon>Eurotiales</taxon>
        <taxon>Aspergillaceae</taxon>
        <taxon>Penicillium</taxon>
    </lineage>
</organism>
<gene>
    <name evidence="2" type="ORF">NUU61_004611</name>
</gene>
<feature type="chain" id="PRO_5040763737" evidence="1">
    <location>
        <begin position="21"/>
        <end position="343"/>
    </location>
</feature>
<dbReference type="InterPro" id="IPR045383">
    <property type="entry name" value="DUF6528"/>
</dbReference>
<dbReference type="GeneID" id="81394361"/>
<dbReference type="RefSeq" id="XP_056513220.1">
    <property type="nucleotide sequence ID" value="XM_056655193.1"/>
</dbReference>
<proteinExistence type="predicted"/>
<evidence type="ECO:0000256" key="1">
    <source>
        <dbReference type="SAM" id="SignalP"/>
    </source>
</evidence>
<keyword evidence="3" id="KW-1185">Reference proteome</keyword>
<dbReference type="AlphaFoldDB" id="A0A9W9KDI7"/>